<dbReference type="Proteomes" id="UP001217476">
    <property type="component" value="Chromosome"/>
</dbReference>
<reference evidence="1" key="1">
    <citation type="submission" date="2023-03" db="EMBL/GenBank/DDBJ databases">
        <title>Andean soil-derived lignocellulolytic bacterial consortium as a source of novel taxa and putative plastic-active enzymes.</title>
        <authorList>
            <person name="Diaz-Garcia L."/>
            <person name="Chuvochina M."/>
            <person name="Feuerriegel G."/>
            <person name="Bunk B."/>
            <person name="Sproer C."/>
            <person name="Streit W.R."/>
            <person name="Rodriguez L.M."/>
            <person name="Overmann J."/>
            <person name="Jimenez D.J."/>
        </authorList>
    </citation>
    <scope>NUCLEOTIDE SEQUENCE</scope>
    <source>
        <strain evidence="1">MAG 4196</strain>
    </source>
</reference>
<accession>A0AAJ5VST9</accession>
<evidence type="ECO:0000313" key="2">
    <source>
        <dbReference type="Proteomes" id="UP001217476"/>
    </source>
</evidence>
<dbReference type="EMBL" id="CP119312">
    <property type="protein sequence ID" value="WEK03255.1"/>
    <property type="molecule type" value="Genomic_DNA"/>
</dbReference>
<proteinExistence type="predicted"/>
<dbReference type="AlphaFoldDB" id="A0AAJ5VST9"/>
<evidence type="ECO:0000313" key="1">
    <source>
        <dbReference type="EMBL" id="WEK03255.1"/>
    </source>
</evidence>
<name>A0AAJ5VST9_9HYPH</name>
<protein>
    <submittedName>
        <fullName evidence="1">Uncharacterized protein</fullName>
    </submittedName>
</protein>
<gene>
    <name evidence="1" type="ORF">P0Y65_13745</name>
</gene>
<sequence>MKLVQLTDALSSSAIYINPDHVVAITRAGNDTVITTTALRQDGGGKVISVRENLSDVISKLTEA</sequence>
<organism evidence="1 2">
    <name type="scientific">Candidatus Devosia phytovorans</name>
    <dbReference type="NCBI Taxonomy" id="3121372"/>
    <lineage>
        <taxon>Bacteria</taxon>
        <taxon>Pseudomonadati</taxon>
        <taxon>Pseudomonadota</taxon>
        <taxon>Alphaproteobacteria</taxon>
        <taxon>Hyphomicrobiales</taxon>
        <taxon>Devosiaceae</taxon>
        <taxon>Devosia</taxon>
    </lineage>
</organism>